<dbReference type="GO" id="GO:0008270">
    <property type="term" value="F:zinc ion binding"/>
    <property type="evidence" value="ECO:0007669"/>
    <property type="project" value="UniProtKB-KW"/>
</dbReference>
<reference evidence="7 8" key="1">
    <citation type="journal article" date="2016" name="Mol. Biol. Evol.">
        <title>Comparative Genomics of Early-Diverging Mushroom-Forming Fungi Provides Insights into the Origins of Lignocellulose Decay Capabilities.</title>
        <authorList>
            <person name="Nagy L.G."/>
            <person name="Riley R."/>
            <person name="Tritt A."/>
            <person name="Adam C."/>
            <person name="Daum C."/>
            <person name="Floudas D."/>
            <person name="Sun H."/>
            <person name="Yadav J.S."/>
            <person name="Pangilinan J."/>
            <person name="Larsson K.H."/>
            <person name="Matsuura K."/>
            <person name="Barry K."/>
            <person name="Labutti K."/>
            <person name="Kuo R."/>
            <person name="Ohm R.A."/>
            <person name="Bhattacharya S.S."/>
            <person name="Shirouzu T."/>
            <person name="Yoshinaga Y."/>
            <person name="Martin F.M."/>
            <person name="Grigoriev I.V."/>
            <person name="Hibbett D.S."/>
        </authorList>
    </citation>
    <scope>NUCLEOTIDE SEQUENCE [LARGE SCALE GENOMIC DNA]</scope>
    <source>
        <strain evidence="7 8">HHB12029</strain>
    </source>
</reference>
<evidence type="ECO:0000313" key="7">
    <source>
        <dbReference type="EMBL" id="KZW03569.1"/>
    </source>
</evidence>
<dbReference type="PROSITE" id="PS00028">
    <property type="entry name" value="ZINC_FINGER_C2H2_1"/>
    <property type="match status" value="1"/>
</dbReference>
<evidence type="ECO:0000259" key="6">
    <source>
        <dbReference type="PROSITE" id="PS50157"/>
    </source>
</evidence>
<accession>A0A165QGA5</accession>
<keyword evidence="4" id="KW-0862">Zinc</keyword>
<dbReference type="Proteomes" id="UP000077266">
    <property type="component" value="Unassembled WGS sequence"/>
</dbReference>
<dbReference type="InParanoid" id="A0A165QGA5"/>
<dbReference type="PROSITE" id="PS50157">
    <property type="entry name" value="ZINC_FINGER_C2H2_2"/>
    <property type="match status" value="2"/>
</dbReference>
<dbReference type="OrthoDB" id="2758144at2759"/>
<keyword evidence="2" id="KW-0677">Repeat</keyword>
<dbReference type="InterPro" id="IPR050688">
    <property type="entry name" value="Zinc_finger/UBP_domain"/>
</dbReference>
<feature type="domain" description="C2H2-type" evidence="6">
    <location>
        <begin position="41"/>
        <end position="66"/>
    </location>
</feature>
<dbReference type="InterPro" id="IPR036236">
    <property type="entry name" value="Znf_C2H2_sf"/>
</dbReference>
<dbReference type="InterPro" id="IPR013087">
    <property type="entry name" value="Znf_C2H2_type"/>
</dbReference>
<gene>
    <name evidence="7" type="ORF">EXIGLDRAFT_758916</name>
</gene>
<evidence type="ECO:0000256" key="5">
    <source>
        <dbReference type="PROSITE-ProRule" id="PRU00042"/>
    </source>
</evidence>
<dbReference type="SMART" id="SM00355">
    <property type="entry name" value="ZnF_C2H2"/>
    <property type="match status" value="2"/>
</dbReference>
<evidence type="ECO:0000256" key="2">
    <source>
        <dbReference type="ARBA" id="ARBA00022737"/>
    </source>
</evidence>
<proteinExistence type="predicted"/>
<organism evidence="7 8">
    <name type="scientific">Exidia glandulosa HHB12029</name>
    <dbReference type="NCBI Taxonomy" id="1314781"/>
    <lineage>
        <taxon>Eukaryota</taxon>
        <taxon>Fungi</taxon>
        <taxon>Dikarya</taxon>
        <taxon>Basidiomycota</taxon>
        <taxon>Agaricomycotina</taxon>
        <taxon>Agaricomycetes</taxon>
        <taxon>Auriculariales</taxon>
        <taxon>Exidiaceae</taxon>
        <taxon>Exidia</taxon>
    </lineage>
</organism>
<dbReference type="FunFam" id="3.30.160.60:FF:001967">
    <property type="entry name" value="Ras-responsive element-binding protein"/>
    <property type="match status" value="1"/>
</dbReference>
<keyword evidence="8" id="KW-1185">Reference proteome</keyword>
<evidence type="ECO:0000256" key="4">
    <source>
        <dbReference type="ARBA" id="ARBA00022833"/>
    </source>
</evidence>
<feature type="domain" description="C2H2-type" evidence="6">
    <location>
        <begin position="12"/>
        <end position="40"/>
    </location>
</feature>
<evidence type="ECO:0000256" key="1">
    <source>
        <dbReference type="ARBA" id="ARBA00022723"/>
    </source>
</evidence>
<name>A0A165QGA5_EXIGL</name>
<keyword evidence="1" id="KW-0479">Metal-binding</keyword>
<sequence>MPRISNDAPAYWKCSDCKTEFGRPQELKRHVRDSHVKPMQYGCPQCDYTTVNKSNVNRHQQTRHHGIVLRPWEMPAVQPSPPAHPYAPLWASDPRRYYPY</sequence>
<keyword evidence="3 5" id="KW-0863">Zinc-finger</keyword>
<dbReference type="PANTHER" id="PTHR24403">
    <property type="entry name" value="ZINC FINGER PROTEIN"/>
    <property type="match status" value="1"/>
</dbReference>
<dbReference type="Pfam" id="PF13909">
    <property type="entry name" value="zf-H2C2_5"/>
    <property type="match status" value="1"/>
</dbReference>
<evidence type="ECO:0000256" key="3">
    <source>
        <dbReference type="ARBA" id="ARBA00022771"/>
    </source>
</evidence>
<dbReference type="AlphaFoldDB" id="A0A165QGA5"/>
<evidence type="ECO:0000313" key="8">
    <source>
        <dbReference type="Proteomes" id="UP000077266"/>
    </source>
</evidence>
<dbReference type="Pfam" id="PF00096">
    <property type="entry name" value="zf-C2H2"/>
    <property type="match status" value="1"/>
</dbReference>
<dbReference type="Gene3D" id="3.30.160.60">
    <property type="entry name" value="Classic Zinc Finger"/>
    <property type="match status" value="1"/>
</dbReference>
<dbReference type="SUPFAM" id="SSF57667">
    <property type="entry name" value="beta-beta-alpha zinc fingers"/>
    <property type="match status" value="1"/>
</dbReference>
<protein>
    <recommendedName>
        <fullName evidence="6">C2H2-type domain-containing protein</fullName>
    </recommendedName>
</protein>
<dbReference type="EMBL" id="KV425883">
    <property type="protein sequence ID" value="KZW03569.1"/>
    <property type="molecule type" value="Genomic_DNA"/>
</dbReference>